<proteinExistence type="predicted"/>
<evidence type="ECO:0000313" key="4">
    <source>
        <dbReference type="Proteomes" id="UP000231451"/>
    </source>
</evidence>
<keyword evidence="4" id="KW-1185">Reference proteome</keyword>
<gene>
    <name evidence="3" type="ORF">CSQ87_06885</name>
</gene>
<evidence type="ECO:0000256" key="1">
    <source>
        <dbReference type="SAM" id="MobiDB-lite"/>
    </source>
</evidence>
<keyword evidence="2" id="KW-0732">Signal</keyword>
<dbReference type="Proteomes" id="UP000231451">
    <property type="component" value="Unassembled WGS sequence"/>
</dbReference>
<organism evidence="3 4">
    <name type="scientific">Bifidobacterium simiarum</name>
    <dbReference type="NCBI Taxonomy" id="2045441"/>
    <lineage>
        <taxon>Bacteria</taxon>
        <taxon>Bacillati</taxon>
        <taxon>Actinomycetota</taxon>
        <taxon>Actinomycetes</taxon>
        <taxon>Bifidobacteriales</taxon>
        <taxon>Bifidobacteriaceae</taxon>
        <taxon>Bifidobacterium</taxon>
    </lineage>
</organism>
<evidence type="ECO:0000256" key="2">
    <source>
        <dbReference type="SAM" id="SignalP"/>
    </source>
</evidence>
<feature type="region of interest" description="Disordered" evidence="1">
    <location>
        <begin position="22"/>
        <end position="41"/>
    </location>
</feature>
<dbReference type="AlphaFoldDB" id="A0A2M9HDR5"/>
<feature type="compositionally biased region" description="Polar residues" evidence="1">
    <location>
        <begin position="22"/>
        <end position="37"/>
    </location>
</feature>
<feature type="signal peptide" evidence="2">
    <location>
        <begin position="1"/>
        <end position="15"/>
    </location>
</feature>
<comment type="caution">
    <text evidence="3">The sequence shown here is derived from an EMBL/GenBank/DDBJ whole genome shotgun (WGS) entry which is preliminary data.</text>
</comment>
<sequence length="356" mass="37861">MIATLICAMTIFAMAGCGQSTDSKSGAEASQSTQAATDQMRDDWEKALETAGEARNELSSTLKNAKSMIKDAASTDDSATLQSAIDKTQEIYSSTSVDSDRPDSSAAAYQSATDKLNKATTTLTNQTTALTEAIATYRTKLPAMSYTVTSNEGYTYDIKIAGLNMSASVDTTKGEPGKVAVAYRDSGVTHFTITNTTAGKKAPLNWEDKDDSLTGNFGSVEPLYSKNPCGDAGDDGECESYIIGGKQYWIPPQATVPIRAEEDSPVVEAHQFDVDESTEGDSCLNEGQSCGGSLTIEQTVSDQMIDTLRHPDGWASLYMIKEGYAQTPYNAGANLERAENAGSGPDYYILAKTAGI</sequence>
<name>A0A2M9HDR5_9BIFI</name>
<protein>
    <submittedName>
        <fullName evidence="3">Uncharacterized protein</fullName>
    </submittedName>
</protein>
<accession>A0A2M9HDR5</accession>
<feature type="chain" id="PRO_5039377831" evidence="2">
    <location>
        <begin position="16"/>
        <end position="356"/>
    </location>
</feature>
<reference evidence="3 4" key="1">
    <citation type="submission" date="2017-10" db="EMBL/GenBank/DDBJ databases">
        <title>Draft genome sequences of strains TRE 1, TRE 9, TRE H and TRI 7, isolated from tamarins, belonging to four potential novel Bifidobacterium species.</title>
        <authorList>
            <person name="Mattarelli P."/>
            <person name="Modesto M."/>
            <person name="Puglisi E."/>
            <person name="Morelli L."/>
            <person name="Spezio C."/>
            <person name="Bonetti A."/>
            <person name="Sandri C."/>
        </authorList>
    </citation>
    <scope>NUCLEOTIDE SEQUENCE [LARGE SCALE GENOMIC DNA]</scope>
    <source>
        <strain evidence="4">TRI7</strain>
    </source>
</reference>
<dbReference type="EMBL" id="PEBK01000006">
    <property type="protein sequence ID" value="PJM74953.1"/>
    <property type="molecule type" value="Genomic_DNA"/>
</dbReference>
<evidence type="ECO:0000313" key="3">
    <source>
        <dbReference type="EMBL" id="PJM74953.1"/>
    </source>
</evidence>